<reference evidence="1" key="1">
    <citation type="submission" date="2018-05" db="EMBL/GenBank/DDBJ databases">
        <authorList>
            <person name="Lanie J.A."/>
            <person name="Ng W.-L."/>
            <person name="Kazmierczak K.M."/>
            <person name="Andrzejewski T.M."/>
            <person name="Davidsen T.M."/>
            <person name="Wayne K.J."/>
            <person name="Tettelin H."/>
            <person name="Glass J.I."/>
            <person name="Rusch D."/>
            <person name="Podicherti R."/>
            <person name="Tsui H.-C.T."/>
            <person name="Winkler M.E."/>
        </authorList>
    </citation>
    <scope>NUCLEOTIDE SEQUENCE</scope>
</reference>
<name>A0A382JPI6_9ZZZZ</name>
<proteinExistence type="predicted"/>
<sequence length="88" mass="10244">MKLHITGSTKRTRTLIEIAAWNYAERLLGKRMLKSLSINIKLTRTLLKNDGIEGSCIWGEWDDWKKSPRDFDIELDSTINIRDILVNL</sequence>
<dbReference type="AlphaFoldDB" id="A0A382JPI6"/>
<organism evidence="1">
    <name type="scientific">marine metagenome</name>
    <dbReference type="NCBI Taxonomy" id="408172"/>
    <lineage>
        <taxon>unclassified sequences</taxon>
        <taxon>metagenomes</taxon>
        <taxon>ecological metagenomes</taxon>
    </lineage>
</organism>
<evidence type="ECO:0000313" key="1">
    <source>
        <dbReference type="EMBL" id="SVC12967.1"/>
    </source>
</evidence>
<accession>A0A382JPI6</accession>
<feature type="non-terminal residue" evidence="1">
    <location>
        <position position="88"/>
    </location>
</feature>
<gene>
    <name evidence="1" type="ORF">METZ01_LOCUS265821</name>
</gene>
<protein>
    <submittedName>
        <fullName evidence="1">Uncharacterized protein</fullName>
    </submittedName>
</protein>
<dbReference type="EMBL" id="UINC01075106">
    <property type="protein sequence ID" value="SVC12967.1"/>
    <property type="molecule type" value="Genomic_DNA"/>
</dbReference>